<dbReference type="InterPro" id="IPR011083">
    <property type="entry name" value="Phage_tail_collar_dom"/>
</dbReference>
<name>A0ABM9TSJ6_9GAMM</name>
<dbReference type="SMART" id="SM00635">
    <property type="entry name" value="BID_2"/>
    <property type="match status" value="2"/>
</dbReference>
<feature type="domain" description="BIG2" evidence="1">
    <location>
        <begin position="328"/>
        <end position="408"/>
    </location>
</feature>
<evidence type="ECO:0000313" key="3">
    <source>
        <dbReference type="Proteomes" id="UP000044625"/>
    </source>
</evidence>
<dbReference type="RefSeq" id="WP_050691931.1">
    <property type="nucleotide sequence ID" value="NZ_CAWMMU010000019.1"/>
</dbReference>
<dbReference type="EMBL" id="CWJL01000019">
    <property type="protein sequence ID" value="CRY68225.1"/>
    <property type="molecule type" value="Genomic_DNA"/>
</dbReference>
<dbReference type="Pfam" id="PF07484">
    <property type="entry name" value="Collar"/>
    <property type="match status" value="1"/>
</dbReference>
<proteinExistence type="predicted"/>
<dbReference type="Gene3D" id="2.60.40.1080">
    <property type="match status" value="2"/>
</dbReference>
<dbReference type="InterPro" id="IPR037053">
    <property type="entry name" value="Phage_tail_collar_dom_sf"/>
</dbReference>
<dbReference type="SUPFAM" id="SSF49373">
    <property type="entry name" value="Invasin/intimin cell-adhesion fragments"/>
    <property type="match status" value="1"/>
</dbReference>
<accession>A0ABM9TSJ6</accession>
<comment type="caution">
    <text evidence="2">The sequence shown here is derived from an EMBL/GenBank/DDBJ whole genome shotgun (WGS) entry which is preliminary data.</text>
</comment>
<dbReference type="InterPro" id="IPR003343">
    <property type="entry name" value="Big_2"/>
</dbReference>
<sequence length="698" mass="73430">MANKFFKVPFAINGDKQAIPDEKNSEGFVSFNEGWGGDYERDLRTDTNAKPVGRKEMNGILNAITVAIRQYQTTGFPEFITAADNGGSPFVYSLGAVVSYNNKLYVSVISNNNTIPGSDELKWQTFIYKRASAAEAIAGVNGDLVITPPTLKESIDYSFEQYQGSLEPFLLPIGFIGIFAGSEAPAGWLELNGQTFDKIKNPKLAKILPSGRVPDYRGQFVRAWAHGSSVDPDSNRAIGSLQGDAIRNIKGMTGGAAYMPNAGLSGPFYEVRPRQGTAYQSTNDSSSQNLGFDASRAVPTATENRPTNIAAMYIIKTDLAESEEGAAVPSAIVVSPLSASINAGTTQQFTAIVLPASLAANFPVSWSVSDPALGSISNTGLYNAIAGKSGVQTIIASISTGLTSLATVNQFIYLTSIALDVIPDITVGDDYELKLTLSPSNATESLNYSTSDSQIASVQSGVLFGTGAGTATITATGSLSGVSASRQVKVLAAEVVGEFFRIENNLSEITDASEARENLELGELATKDSLTAGDVGAVPIADVAIVAGTNLNSMTAPGEHFQNVTSNATLPLNYPVAVAGVLKVYRTGVDEIGCRQVYMPYNSTAEYRRYAYGVPLAFSNWSAAGGSGAFAEVGSFAFCKHRDSSTQHNISPGSQWAGSDLKYAGTIVSIGSPLPPGTWIACGGATNTGEATVFQRIA</sequence>
<dbReference type="CDD" id="cd19958">
    <property type="entry name" value="pyocin_knob"/>
    <property type="match status" value="1"/>
</dbReference>
<reference evidence="2 3" key="1">
    <citation type="submission" date="2015-03" db="EMBL/GenBank/DDBJ databases">
        <authorList>
            <consortium name="Pathogen Informatics"/>
            <person name="Murphy D."/>
        </authorList>
    </citation>
    <scope>NUCLEOTIDE SEQUENCE [LARGE SCALE GENOMIC DNA]</scope>
    <source>
        <strain evidence="3">type strain: CIP110230</strain>
    </source>
</reference>
<evidence type="ECO:0000259" key="1">
    <source>
        <dbReference type="SMART" id="SM00635"/>
    </source>
</evidence>
<protein>
    <submittedName>
        <fullName evidence="2">Ig-like domain-containing protein</fullName>
    </submittedName>
</protein>
<keyword evidence="3" id="KW-1185">Reference proteome</keyword>
<organism evidence="2 3">
    <name type="scientific">Yersinia pekkanenii</name>
    <dbReference type="NCBI Taxonomy" id="1288385"/>
    <lineage>
        <taxon>Bacteria</taxon>
        <taxon>Pseudomonadati</taxon>
        <taxon>Pseudomonadota</taxon>
        <taxon>Gammaproteobacteria</taxon>
        <taxon>Enterobacterales</taxon>
        <taxon>Yersiniaceae</taxon>
        <taxon>Yersinia</taxon>
    </lineage>
</organism>
<feature type="domain" description="BIG2" evidence="1">
    <location>
        <begin position="413"/>
        <end position="489"/>
    </location>
</feature>
<dbReference type="Gene3D" id="3.90.1340.10">
    <property type="entry name" value="Phage tail collar domain"/>
    <property type="match status" value="1"/>
</dbReference>
<dbReference type="Proteomes" id="UP000044625">
    <property type="component" value="Unassembled WGS sequence"/>
</dbReference>
<evidence type="ECO:0000313" key="2">
    <source>
        <dbReference type="EMBL" id="CRY68225.1"/>
    </source>
</evidence>
<gene>
    <name evidence="2" type="ORF">ERS137968_03326</name>
</gene>
<dbReference type="Pfam" id="PF02368">
    <property type="entry name" value="Big_2"/>
    <property type="match status" value="1"/>
</dbReference>
<dbReference type="SUPFAM" id="SSF88874">
    <property type="entry name" value="Receptor-binding domain of short tail fibre protein gp12"/>
    <property type="match status" value="1"/>
</dbReference>
<dbReference type="InterPro" id="IPR008964">
    <property type="entry name" value="Invasin/intimin_cell_adhesion"/>
</dbReference>